<dbReference type="PANTHER" id="PTHR45686:SF18">
    <property type="entry name" value="ADP-RIBOSYLATION FACTOR GTPASE-ACTIVATING PROTEIN GCS1"/>
    <property type="match status" value="1"/>
</dbReference>
<evidence type="ECO:0000313" key="9">
    <source>
        <dbReference type="Proteomes" id="UP000192356"/>
    </source>
</evidence>
<dbReference type="InterPro" id="IPR001164">
    <property type="entry name" value="ArfGAP_dom"/>
</dbReference>
<dbReference type="InterPro" id="IPR037278">
    <property type="entry name" value="ARFGAP/RecO"/>
</dbReference>
<dbReference type="GO" id="GO:0000139">
    <property type="term" value="C:Golgi membrane"/>
    <property type="evidence" value="ECO:0007669"/>
    <property type="project" value="GOC"/>
</dbReference>
<dbReference type="GO" id="GO:0005096">
    <property type="term" value="F:GTPase activator activity"/>
    <property type="evidence" value="ECO:0007669"/>
    <property type="project" value="UniProtKB-KW"/>
</dbReference>
<evidence type="ECO:0000256" key="1">
    <source>
        <dbReference type="ARBA" id="ARBA00022468"/>
    </source>
</evidence>
<dbReference type="InterPro" id="IPR038508">
    <property type="entry name" value="ArfGAP_dom_sf"/>
</dbReference>
<evidence type="ECO:0000313" key="8">
    <source>
        <dbReference type="EMBL" id="ORD96702.1"/>
    </source>
</evidence>
<dbReference type="Proteomes" id="UP000192356">
    <property type="component" value="Unassembled WGS sequence"/>
</dbReference>
<dbReference type="PANTHER" id="PTHR45686">
    <property type="entry name" value="ADP-RIBOSYLATION FACTOR GTPASE ACTIVATING PROTEIN 3, ISOFORM H-RELATED"/>
    <property type="match status" value="1"/>
</dbReference>
<comment type="caution">
    <text evidence="8">The sequence shown here is derived from an EMBL/GenBank/DDBJ whole genome shotgun (WGS) entry which is preliminary data.</text>
</comment>
<keyword evidence="1" id="KW-0343">GTPase activation</keyword>
<dbReference type="PROSITE" id="PS50115">
    <property type="entry name" value="ARFGAP"/>
    <property type="match status" value="1"/>
</dbReference>
<keyword evidence="9" id="KW-1185">Reference proteome</keyword>
<dbReference type="VEuPathDB" id="MicrosporidiaDB:HERIO_1377"/>
<evidence type="ECO:0000256" key="3">
    <source>
        <dbReference type="ARBA" id="ARBA00022771"/>
    </source>
</evidence>
<gene>
    <name evidence="8" type="primary">YC8E</name>
    <name evidence="8" type="ORF">HERIO_1377</name>
</gene>
<keyword evidence="3 5" id="KW-0863">Zinc-finger</keyword>
<dbReference type="OrthoDB" id="2195824at2759"/>
<proteinExistence type="predicted"/>
<dbReference type="Pfam" id="PF01412">
    <property type="entry name" value="ArfGap"/>
    <property type="match status" value="1"/>
</dbReference>
<keyword evidence="4" id="KW-0862">Zinc</keyword>
<feature type="region of interest" description="Disordered" evidence="6">
    <location>
        <begin position="202"/>
        <end position="223"/>
    </location>
</feature>
<organism evidence="8 9">
    <name type="scientific">Hepatospora eriocheir</name>
    <dbReference type="NCBI Taxonomy" id="1081669"/>
    <lineage>
        <taxon>Eukaryota</taxon>
        <taxon>Fungi</taxon>
        <taxon>Fungi incertae sedis</taxon>
        <taxon>Microsporidia</taxon>
        <taxon>Hepatosporidae</taxon>
        <taxon>Hepatospora</taxon>
    </lineage>
</organism>
<dbReference type="EMBL" id="LVKB01000067">
    <property type="protein sequence ID" value="ORD96702.1"/>
    <property type="molecule type" value="Genomic_DNA"/>
</dbReference>
<dbReference type="Gene3D" id="1.10.220.150">
    <property type="entry name" value="Arf GTPase activating protein"/>
    <property type="match status" value="1"/>
</dbReference>
<accession>A0A1X0QAB4</accession>
<sequence>MNKEKKEEFLEYLLSKSYNSKCAHCNKPSPSWASVTLGLFVCLTCAALHRKLGPTKSRIISLSLDNLNEYSLRRLYVGGNKNVKIFDIVDIFNNENNQKVLAKELDKKVEENEKNEPGETFMDKVSKGNKYKFDSDVKIEKKTMKKFGEDISSDNITEDSNVEEIKETSHGPRRVMSINITTLSNQINNDHLIEDKATVSNKLKRSTKKINKSDTSRTPFLKK</sequence>
<dbReference type="VEuPathDB" id="MicrosporidiaDB:A0H76_2724"/>
<evidence type="ECO:0000256" key="4">
    <source>
        <dbReference type="ARBA" id="ARBA00022833"/>
    </source>
</evidence>
<name>A0A1X0QAB4_9MICR</name>
<dbReference type="AlphaFoldDB" id="A0A1X0QAB4"/>
<keyword evidence="2" id="KW-0479">Metal-binding</keyword>
<evidence type="ECO:0000256" key="6">
    <source>
        <dbReference type="SAM" id="MobiDB-lite"/>
    </source>
</evidence>
<protein>
    <submittedName>
        <fullName evidence="8">YC8E</fullName>
    </submittedName>
</protein>
<evidence type="ECO:0000259" key="7">
    <source>
        <dbReference type="PROSITE" id="PS50115"/>
    </source>
</evidence>
<dbReference type="PRINTS" id="PR00405">
    <property type="entry name" value="REVINTRACTNG"/>
</dbReference>
<dbReference type="SUPFAM" id="SSF57863">
    <property type="entry name" value="ArfGap/RecO-like zinc finger"/>
    <property type="match status" value="1"/>
</dbReference>
<evidence type="ECO:0000256" key="5">
    <source>
        <dbReference type="PROSITE-ProRule" id="PRU00288"/>
    </source>
</evidence>
<reference evidence="8 9" key="1">
    <citation type="journal article" date="2017" name="Environ. Microbiol.">
        <title>Decay of the glycolytic pathway and adaptation to intranuclear parasitism within Enterocytozoonidae microsporidia.</title>
        <authorList>
            <person name="Wiredu Boakye D."/>
            <person name="Jaroenlak P."/>
            <person name="Prachumwat A."/>
            <person name="Williams T.A."/>
            <person name="Bateman K.S."/>
            <person name="Itsathitphaisarn O."/>
            <person name="Sritunyalucksana K."/>
            <person name="Paszkiewicz K.H."/>
            <person name="Moore K.A."/>
            <person name="Stentiford G.D."/>
            <person name="Williams B.A."/>
        </authorList>
    </citation>
    <scope>NUCLEOTIDE SEQUENCE [LARGE SCALE GENOMIC DNA]</scope>
    <source>
        <strain evidence="8 9">GB1</strain>
    </source>
</reference>
<feature type="domain" description="Arf-GAP" evidence="7">
    <location>
        <begin position="7"/>
        <end position="86"/>
    </location>
</feature>
<dbReference type="SMART" id="SM00105">
    <property type="entry name" value="ArfGap"/>
    <property type="match status" value="1"/>
</dbReference>
<dbReference type="GO" id="GO:0048205">
    <property type="term" value="P:COPI coating of Golgi vesicle"/>
    <property type="evidence" value="ECO:0007669"/>
    <property type="project" value="TreeGrafter"/>
</dbReference>
<evidence type="ECO:0000256" key="2">
    <source>
        <dbReference type="ARBA" id="ARBA00022723"/>
    </source>
</evidence>
<dbReference type="GO" id="GO:0008270">
    <property type="term" value="F:zinc ion binding"/>
    <property type="evidence" value="ECO:0007669"/>
    <property type="project" value="UniProtKB-KW"/>
</dbReference>